<sequence>MDPSHCQELALGDASGQRRARLNDVGSSDSKRKWVTCRDDVAVPHWDPVGPTHCLDVEWSLVHLEWTPTEEGSTGRSPLAAGSEQVDQNSGLEIPPEAFRLVLERLGSPG</sequence>
<dbReference type="EMBL" id="JABANO010032468">
    <property type="protein sequence ID" value="KAF4708510.1"/>
    <property type="molecule type" value="Genomic_DNA"/>
</dbReference>
<reference evidence="2 3" key="1">
    <citation type="submission" date="2020-04" db="EMBL/GenBank/DDBJ databases">
        <title>Perkinsus olseni comparative genomics.</title>
        <authorList>
            <person name="Bogema D.R."/>
        </authorList>
    </citation>
    <scope>NUCLEOTIDE SEQUENCE [LARGE SCALE GENOMIC DNA]</scope>
    <source>
        <strain evidence="2 3">ATCC PRA-207</strain>
    </source>
</reference>
<accession>A0A7J6QLW5</accession>
<evidence type="ECO:0000313" key="2">
    <source>
        <dbReference type="EMBL" id="KAF4708510.1"/>
    </source>
</evidence>
<keyword evidence="3" id="KW-1185">Reference proteome</keyword>
<dbReference type="Proteomes" id="UP000553632">
    <property type="component" value="Unassembled WGS sequence"/>
</dbReference>
<proteinExistence type="predicted"/>
<feature type="region of interest" description="Disordered" evidence="1">
    <location>
        <begin position="68"/>
        <end position="93"/>
    </location>
</feature>
<protein>
    <submittedName>
        <fullName evidence="2">Uncharacterized protein</fullName>
    </submittedName>
</protein>
<comment type="caution">
    <text evidence="2">The sequence shown here is derived from an EMBL/GenBank/DDBJ whole genome shotgun (WGS) entry which is preliminary data.</text>
</comment>
<evidence type="ECO:0000256" key="1">
    <source>
        <dbReference type="SAM" id="MobiDB-lite"/>
    </source>
</evidence>
<dbReference type="AlphaFoldDB" id="A0A7J6QLW5"/>
<name>A0A7J6QLW5_PEROL</name>
<organism evidence="2 3">
    <name type="scientific">Perkinsus olseni</name>
    <name type="common">Perkinsus atlanticus</name>
    <dbReference type="NCBI Taxonomy" id="32597"/>
    <lineage>
        <taxon>Eukaryota</taxon>
        <taxon>Sar</taxon>
        <taxon>Alveolata</taxon>
        <taxon>Perkinsozoa</taxon>
        <taxon>Perkinsea</taxon>
        <taxon>Perkinsida</taxon>
        <taxon>Perkinsidae</taxon>
        <taxon>Perkinsus</taxon>
    </lineage>
</organism>
<feature type="region of interest" description="Disordered" evidence="1">
    <location>
        <begin position="1"/>
        <end position="29"/>
    </location>
</feature>
<evidence type="ECO:0000313" key="3">
    <source>
        <dbReference type="Proteomes" id="UP000553632"/>
    </source>
</evidence>
<gene>
    <name evidence="2" type="ORF">FOZ63_001428</name>
</gene>